<dbReference type="InParanoid" id="A0A078AG64"/>
<proteinExistence type="predicted"/>
<gene>
    <name evidence="2" type="primary">Contig12129.g12964</name>
    <name evidence="2" type="ORF">STYLEM_9471</name>
</gene>
<evidence type="ECO:0000313" key="2">
    <source>
        <dbReference type="EMBL" id="CDW80472.1"/>
    </source>
</evidence>
<reference evidence="2 3" key="1">
    <citation type="submission" date="2014-06" db="EMBL/GenBank/DDBJ databases">
        <authorList>
            <person name="Swart Estienne"/>
        </authorList>
    </citation>
    <scope>NUCLEOTIDE SEQUENCE [LARGE SCALE GENOMIC DNA]</scope>
    <source>
        <strain evidence="2 3">130c</strain>
    </source>
</reference>
<accession>A0A078AG64</accession>
<organism evidence="2 3">
    <name type="scientific">Stylonychia lemnae</name>
    <name type="common">Ciliate</name>
    <dbReference type="NCBI Taxonomy" id="5949"/>
    <lineage>
        <taxon>Eukaryota</taxon>
        <taxon>Sar</taxon>
        <taxon>Alveolata</taxon>
        <taxon>Ciliophora</taxon>
        <taxon>Intramacronucleata</taxon>
        <taxon>Spirotrichea</taxon>
        <taxon>Stichotrichia</taxon>
        <taxon>Sporadotrichida</taxon>
        <taxon>Oxytrichidae</taxon>
        <taxon>Stylonychinae</taxon>
        <taxon>Stylonychia</taxon>
    </lineage>
</organism>
<dbReference type="Proteomes" id="UP000039865">
    <property type="component" value="Unassembled WGS sequence"/>
</dbReference>
<dbReference type="EMBL" id="CCKQ01009008">
    <property type="protein sequence ID" value="CDW80472.1"/>
    <property type="molecule type" value="Genomic_DNA"/>
</dbReference>
<keyword evidence="3" id="KW-1185">Reference proteome</keyword>
<protein>
    <submittedName>
        <fullName evidence="2">Uncharacterized protein</fullName>
    </submittedName>
</protein>
<evidence type="ECO:0000256" key="1">
    <source>
        <dbReference type="SAM" id="MobiDB-lite"/>
    </source>
</evidence>
<dbReference type="AlphaFoldDB" id="A0A078AG64"/>
<feature type="compositionally biased region" description="Polar residues" evidence="1">
    <location>
        <begin position="112"/>
        <end position="128"/>
    </location>
</feature>
<feature type="region of interest" description="Disordered" evidence="1">
    <location>
        <begin position="109"/>
        <end position="128"/>
    </location>
</feature>
<evidence type="ECO:0000313" key="3">
    <source>
        <dbReference type="Proteomes" id="UP000039865"/>
    </source>
</evidence>
<sequence length="128" mass="14646">MQVKNEKELTIIHDNEEQEEDAFDQFIKKLGQNDKKEFSVDIIPRSFLNDVALKKKKTRVAKKEMAKSALGTDILKKNKIFMSQTNDIQPKINKQNDEKSSIAYSYLKGSDSDSASLMNKETPSQMSK</sequence>
<name>A0A078AG64_STYLE</name>